<keyword evidence="1" id="KW-0472">Membrane</keyword>
<feature type="transmembrane region" description="Helical" evidence="1">
    <location>
        <begin position="39"/>
        <end position="63"/>
    </location>
</feature>
<organism evidence="2 3">
    <name type="scientific">Larinioides sclopetarius</name>
    <dbReference type="NCBI Taxonomy" id="280406"/>
    <lineage>
        <taxon>Eukaryota</taxon>
        <taxon>Metazoa</taxon>
        <taxon>Ecdysozoa</taxon>
        <taxon>Arthropoda</taxon>
        <taxon>Chelicerata</taxon>
        <taxon>Arachnida</taxon>
        <taxon>Araneae</taxon>
        <taxon>Araneomorphae</taxon>
        <taxon>Entelegynae</taxon>
        <taxon>Araneoidea</taxon>
        <taxon>Araneidae</taxon>
        <taxon>Larinioides</taxon>
    </lineage>
</organism>
<dbReference type="AlphaFoldDB" id="A0AAV2B2W2"/>
<dbReference type="Proteomes" id="UP001497382">
    <property type="component" value="Unassembled WGS sequence"/>
</dbReference>
<evidence type="ECO:0000313" key="3">
    <source>
        <dbReference type="Proteomes" id="UP001497382"/>
    </source>
</evidence>
<feature type="non-terminal residue" evidence="2">
    <location>
        <position position="1"/>
    </location>
</feature>
<accession>A0AAV2B2W2</accession>
<gene>
    <name evidence="2" type="ORF">LARSCL_LOCUS16584</name>
</gene>
<proteinExistence type="predicted"/>
<reference evidence="2 3" key="1">
    <citation type="submission" date="2024-04" db="EMBL/GenBank/DDBJ databases">
        <authorList>
            <person name="Rising A."/>
            <person name="Reimegard J."/>
            <person name="Sonavane S."/>
            <person name="Akerstrom W."/>
            <person name="Nylinder S."/>
            <person name="Hedman E."/>
            <person name="Kallberg Y."/>
        </authorList>
    </citation>
    <scope>NUCLEOTIDE SEQUENCE [LARGE SCALE GENOMIC DNA]</scope>
</reference>
<keyword evidence="1" id="KW-1133">Transmembrane helix</keyword>
<comment type="caution">
    <text evidence="2">The sequence shown here is derived from an EMBL/GenBank/DDBJ whole genome shotgun (WGS) entry which is preliminary data.</text>
</comment>
<evidence type="ECO:0000256" key="1">
    <source>
        <dbReference type="SAM" id="Phobius"/>
    </source>
</evidence>
<sequence length="83" mass="9366">VSIFVISFWIFPLFKFSSPLFLSFDSPVSSGPPLKSFSFLLSRIFFLFPLSLSLSLPVSLFNFSQHPILNSNLAKRKAPNLII</sequence>
<dbReference type="EMBL" id="CAXIEN010000267">
    <property type="protein sequence ID" value="CAL1290605.1"/>
    <property type="molecule type" value="Genomic_DNA"/>
</dbReference>
<keyword evidence="1" id="KW-0812">Transmembrane</keyword>
<name>A0AAV2B2W2_9ARAC</name>
<keyword evidence="3" id="KW-1185">Reference proteome</keyword>
<evidence type="ECO:0000313" key="2">
    <source>
        <dbReference type="EMBL" id="CAL1290605.1"/>
    </source>
</evidence>
<protein>
    <submittedName>
        <fullName evidence="2">Uncharacterized protein</fullName>
    </submittedName>
</protein>